<dbReference type="Pfam" id="PF20548">
    <property type="entry name" value="DUF6762"/>
    <property type="match status" value="1"/>
</dbReference>
<proteinExistence type="predicted"/>
<sequence length="138" mass="15580">MEEAAIVLMLKEKESGFLTKELGCYTVSGKESLLDRIYAEETDDGIVVHMALGCEKEAEDWEYDAIFDYYDADALQDVVDTVAEEEGHLNPVWVVTFPFVDEAEAMEQRLSAILQAHDAELQSVYAAIVDKKDDYCEQ</sequence>
<evidence type="ECO:0000313" key="1">
    <source>
        <dbReference type="EMBL" id="SHL38099.1"/>
    </source>
</evidence>
<dbReference type="OrthoDB" id="1913818at2"/>
<dbReference type="EMBL" id="FRAH01000101">
    <property type="protein sequence ID" value="SHL38099.1"/>
    <property type="molecule type" value="Genomic_DNA"/>
</dbReference>
<organism evidence="1 2">
    <name type="scientific">Anaerotignum lactatifermentans DSM 14214</name>
    <dbReference type="NCBI Taxonomy" id="1121323"/>
    <lineage>
        <taxon>Bacteria</taxon>
        <taxon>Bacillati</taxon>
        <taxon>Bacillota</taxon>
        <taxon>Clostridia</taxon>
        <taxon>Lachnospirales</taxon>
        <taxon>Anaerotignaceae</taxon>
        <taxon>Anaerotignum</taxon>
    </lineage>
</organism>
<reference evidence="1 2" key="1">
    <citation type="submission" date="2016-11" db="EMBL/GenBank/DDBJ databases">
        <authorList>
            <person name="Jaros S."/>
            <person name="Januszkiewicz K."/>
            <person name="Wedrychowicz H."/>
        </authorList>
    </citation>
    <scope>NUCLEOTIDE SEQUENCE [LARGE SCALE GENOMIC DNA]</scope>
    <source>
        <strain evidence="1 2">DSM 14214</strain>
    </source>
</reference>
<protein>
    <submittedName>
        <fullName evidence="1">Uncharacterized protein</fullName>
    </submittedName>
</protein>
<gene>
    <name evidence="1" type="ORF">SAMN02745138_03336</name>
</gene>
<dbReference type="AlphaFoldDB" id="A0A1M7A660"/>
<dbReference type="RefSeq" id="WP_072853664.1">
    <property type="nucleotide sequence ID" value="NZ_FRAH01000101.1"/>
</dbReference>
<dbReference type="Proteomes" id="UP000183975">
    <property type="component" value="Unassembled WGS sequence"/>
</dbReference>
<dbReference type="GeneID" id="78176749"/>
<keyword evidence="2" id="KW-1185">Reference proteome</keyword>
<evidence type="ECO:0000313" key="2">
    <source>
        <dbReference type="Proteomes" id="UP000183975"/>
    </source>
</evidence>
<dbReference type="InterPro" id="IPR046650">
    <property type="entry name" value="DUF6762"/>
</dbReference>
<accession>A0A1M7A660</accession>
<name>A0A1M7A660_9FIRM</name>